<dbReference type="EMBL" id="JBHRZI010000037">
    <property type="protein sequence ID" value="MFC3897617.1"/>
    <property type="molecule type" value="Genomic_DNA"/>
</dbReference>
<evidence type="ECO:0000313" key="1">
    <source>
        <dbReference type="EMBL" id="MFC3897617.1"/>
    </source>
</evidence>
<dbReference type="RefSeq" id="WP_382379103.1">
    <property type="nucleotide sequence ID" value="NZ_JBHRZI010000037.1"/>
</dbReference>
<name>A0ABV8C697_9PSEU</name>
<protein>
    <submittedName>
        <fullName evidence="1">Uncharacterized protein</fullName>
    </submittedName>
</protein>
<comment type="caution">
    <text evidence="1">The sequence shown here is derived from an EMBL/GenBank/DDBJ whole genome shotgun (WGS) entry which is preliminary data.</text>
</comment>
<dbReference type="Proteomes" id="UP001595690">
    <property type="component" value="Unassembled WGS sequence"/>
</dbReference>
<proteinExistence type="predicted"/>
<accession>A0ABV8C697</accession>
<sequence length="201" mass="23045">MPEKYASSAKSALMAVMLANRDVPNVELKDNYKITLLPRDRDALNRDKLLESSKEGRRYIHKITDRGIDWCMTHLVESELPSRVGPQARVNQELLRRMVPFLRERGLLAEAIRSRGLEELIRQVYLELGDGYQDWVRLAKIRPRLDGADREDVDETLLKMVKTGYAHLVPSSNRKVLTDEDHASAIRIGGEDKHLMAIEES</sequence>
<keyword evidence="2" id="KW-1185">Reference proteome</keyword>
<reference evidence="2" key="1">
    <citation type="journal article" date="2019" name="Int. J. Syst. Evol. Microbiol.">
        <title>The Global Catalogue of Microorganisms (GCM) 10K type strain sequencing project: providing services to taxonomists for standard genome sequencing and annotation.</title>
        <authorList>
            <consortium name="The Broad Institute Genomics Platform"/>
            <consortium name="The Broad Institute Genome Sequencing Center for Infectious Disease"/>
            <person name="Wu L."/>
            <person name="Ma J."/>
        </authorList>
    </citation>
    <scope>NUCLEOTIDE SEQUENCE [LARGE SCALE GENOMIC DNA]</scope>
    <source>
        <strain evidence="2">CGMCC 4.7405</strain>
    </source>
</reference>
<gene>
    <name evidence="1" type="ORF">ACFOWZ_39590</name>
</gene>
<evidence type="ECO:0000313" key="2">
    <source>
        <dbReference type="Proteomes" id="UP001595690"/>
    </source>
</evidence>
<organism evidence="1 2">
    <name type="scientific">Lentzea rhizosphaerae</name>
    <dbReference type="NCBI Taxonomy" id="2041025"/>
    <lineage>
        <taxon>Bacteria</taxon>
        <taxon>Bacillati</taxon>
        <taxon>Actinomycetota</taxon>
        <taxon>Actinomycetes</taxon>
        <taxon>Pseudonocardiales</taxon>
        <taxon>Pseudonocardiaceae</taxon>
        <taxon>Lentzea</taxon>
    </lineage>
</organism>